<proteinExistence type="predicted"/>
<keyword evidence="2" id="KW-1185">Reference proteome</keyword>
<dbReference type="Proteomes" id="UP000324222">
    <property type="component" value="Unassembled WGS sequence"/>
</dbReference>
<evidence type="ECO:0000313" key="1">
    <source>
        <dbReference type="EMBL" id="MPC37547.1"/>
    </source>
</evidence>
<dbReference type="AlphaFoldDB" id="A0A5B7EWJ2"/>
<dbReference type="EMBL" id="VSRR010003813">
    <property type="protein sequence ID" value="MPC37547.1"/>
    <property type="molecule type" value="Genomic_DNA"/>
</dbReference>
<sequence>MDKGSRRTDERYHGVVKKQTPIFFSIFSRDGGEQGTGRGELRGAGSVAVWQSGSPSSGLSRVKGRRYWSNGVHWDVGYMRGKRQGRLLQEKI</sequence>
<comment type="caution">
    <text evidence="1">The sequence shown here is derived from an EMBL/GenBank/DDBJ whole genome shotgun (WGS) entry which is preliminary data.</text>
</comment>
<gene>
    <name evidence="1" type="ORF">E2C01_031033</name>
</gene>
<reference evidence="1 2" key="1">
    <citation type="submission" date="2019-05" db="EMBL/GenBank/DDBJ databases">
        <title>Another draft genome of Portunus trituberculatus and its Hox gene families provides insights of decapod evolution.</title>
        <authorList>
            <person name="Jeong J.-H."/>
            <person name="Song I."/>
            <person name="Kim S."/>
            <person name="Choi T."/>
            <person name="Kim D."/>
            <person name="Ryu S."/>
            <person name="Kim W."/>
        </authorList>
    </citation>
    <scope>NUCLEOTIDE SEQUENCE [LARGE SCALE GENOMIC DNA]</scope>
    <source>
        <tissue evidence="1">Muscle</tissue>
    </source>
</reference>
<accession>A0A5B7EWJ2</accession>
<name>A0A5B7EWJ2_PORTR</name>
<evidence type="ECO:0000313" key="2">
    <source>
        <dbReference type="Proteomes" id="UP000324222"/>
    </source>
</evidence>
<protein>
    <submittedName>
        <fullName evidence="1">Uncharacterized protein</fullName>
    </submittedName>
</protein>
<organism evidence="1 2">
    <name type="scientific">Portunus trituberculatus</name>
    <name type="common">Swimming crab</name>
    <name type="synonym">Neptunus trituberculatus</name>
    <dbReference type="NCBI Taxonomy" id="210409"/>
    <lineage>
        <taxon>Eukaryota</taxon>
        <taxon>Metazoa</taxon>
        <taxon>Ecdysozoa</taxon>
        <taxon>Arthropoda</taxon>
        <taxon>Crustacea</taxon>
        <taxon>Multicrustacea</taxon>
        <taxon>Malacostraca</taxon>
        <taxon>Eumalacostraca</taxon>
        <taxon>Eucarida</taxon>
        <taxon>Decapoda</taxon>
        <taxon>Pleocyemata</taxon>
        <taxon>Brachyura</taxon>
        <taxon>Eubrachyura</taxon>
        <taxon>Portunoidea</taxon>
        <taxon>Portunidae</taxon>
        <taxon>Portuninae</taxon>
        <taxon>Portunus</taxon>
    </lineage>
</organism>